<gene>
    <name evidence="1" type="ORF">B0H17DRAFT_1203136</name>
</gene>
<reference evidence="1" key="1">
    <citation type="submission" date="2023-03" db="EMBL/GenBank/DDBJ databases">
        <title>Massive genome expansion in bonnet fungi (Mycena s.s.) driven by repeated elements and novel gene families across ecological guilds.</title>
        <authorList>
            <consortium name="Lawrence Berkeley National Laboratory"/>
            <person name="Harder C.B."/>
            <person name="Miyauchi S."/>
            <person name="Viragh M."/>
            <person name="Kuo A."/>
            <person name="Thoen E."/>
            <person name="Andreopoulos B."/>
            <person name="Lu D."/>
            <person name="Skrede I."/>
            <person name="Drula E."/>
            <person name="Henrissat B."/>
            <person name="Morin E."/>
            <person name="Kohler A."/>
            <person name="Barry K."/>
            <person name="LaButti K."/>
            <person name="Morin E."/>
            <person name="Salamov A."/>
            <person name="Lipzen A."/>
            <person name="Mereny Z."/>
            <person name="Hegedus B."/>
            <person name="Baldrian P."/>
            <person name="Stursova M."/>
            <person name="Weitz H."/>
            <person name="Taylor A."/>
            <person name="Grigoriev I.V."/>
            <person name="Nagy L.G."/>
            <person name="Martin F."/>
            <person name="Kauserud H."/>
        </authorList>
    </citation>
    <scope>NUCLEOTIDE SEQUENCE</scope>
    <source>
        <strain evidence="1">CBHHK067</strain>
    </source>
</reference>
<organism evidence="1 2">
    <name type="scientific">Mycena rosella</name>
    <name type="common">Pink bonnet</name>
    <name type="synonym">Agaricus rosellus</name>
    <dbReference type="NCBI Taxonomy" id="1033263"/>
    <lineage>
        <taxon>Eukaryota</taxon>
        <taxon>Fungi</taxon>
        <taxon>Dikarya</taxon>
        <taxon>Basidiomycota</taxon>
        <taxon>Agaricomycotina</taxon>
        <taxon>Agaricomycetes</taxon>
        <taxon>Agaricomycetidae</taxon>
        <taxon>Agaricales</taxon>
        <taxon>Marasmiineae</taxon>
        <taxon>Mycenaceae</taxon>
        <taxon>Mycena</taxon>
    </lineage>
</organism>
<protein>
    <submittedName>
        <fullName evidence="1">Uncharacterized protein</fullName>
    </submittedName>
</protein>
<dbReference type="EMBL" id="JARKIE010000081">
    <property type="protein sequence ID" value="KAJ7688128.1"/>
    <property type="molecule type" value="Genomic_DNA"/>
</dbReference>
<dbReference type="AlphaFoldDB" id="A0AAD7DCI9"/>
<evidence type="ECO:0000313" key="1">
    <source>
        <dbReference type="EMBL" id="KAJ7688128.1"/>
    </source>
</evidence>
<proteinExistence type="predicted"/>
<keyword evidence="2" id="KW-1185">Reference proteome</keyword>
<evidence type="ECO:0000313" key="2">
    <source>
        <dbReference type="Proteomes" id="UP001221757"/>
    </source>
</evidence>
<accession>A0AAD7DCI9</accession>
<comment type="caution">
    <text evidence="1">The sequence shown here is derived from an EMBL/GenBank/DDBJ whole genome shotgun (WGS) entry which is preliminary data.</text>
</comment>
<sequence length="118" mass="12670">MSIPCTISTGSFLLWDFQGLCLTVNITGASPFSPITTEECSLRLPALPQQTVCSTCISSGSHMVDIVMPWSLALVDNLVGTEITLTSKQAEVQGDTAQVIFEPFTGSSEQIWTIEALD</sequence>
<dbReference type="Proteomes" id="UP001221757">
    <property type="component" value="Unassembled WGS sequence"/>
</dbReference>
<name>A0AAD7DCI9_MYCRO</name>